<dbReference type="GeneID" id="92084762"/>
<accession>A0ABR1X5U3</accession>
<keyword evidence="3" id="KW-1185">Reference proteome</keyword>
<feature type="region of interest" description="Disordered" evidence="1">
    <location>
        <begin position="144"/>
        <end position="184"/>
    </location>
</feature>
<gene>
    <name evidence="2" type="ORF">PG994_000290</name>
</gene>
<proteinExistence type="predicted"/>
<evidence type="ECO:0000313" key="2">
    <source>
        <dbReference type="EMBL" id="KAK8090785.1"/>
    </source>
</evidence>
<evidence type="ECO:0000256" key="1">
    <source>
        <dbReference type="SAM" id="MobiDB-lite"/>
    </source>
</evidence>
<name>A0ABR1X5U3_9PEZI</name>
<protein>
    <submittedName>
        <fullName evidence="2">Uncharacterized protein</fullName>
    </submittedName>
</protein>
<evidence type="ECO:0000313" key="3">
    <source>
        <dbReference type="Proteomes" id="UP001480595"/>
    </source>
</evidence>
<sequence length="184" mass="20301">MRLWGLFYKIRGDGREQVQARPRLLSAEAQPGFRRYTGLAQRLFGNDHQVAAAADGRAPNYANRRRGVLPGNDDVLHGRGARQEEPHNAFILGGTGPDVLGLMPPAFAQKPEFPGMREFFEPPLMGPVAVNRLHRGCQALLRNPEQPEQRLGRQFGSANPVRRPLARQVNAGPASARGVQNNRA</sequence>
<dbReference type="Proteomes" id="UP001480595">
    <property type="component" value="Unassembled WGS sequence"/>
</dbReference>
<dbReference type="EMBL" id="JAQQWL010000001">
    <property type="protein sequence ID" value="KAK8090785.1"/>
    <property type="molecule type" value="Genomic_DNA"/>
</dbReference>
<reference evidence="2 3" key="1">
    <citation type="submission" date="2023-01" db="EMBL/GenBank/DDBJ databases">
        <title>Analysis of 21 Apiospora genomes using comparative genomics revels a genus with tremendous synthesis potential of carbohydrate active enzymes and secondary metabolites.</title>
        <authorList>
            <person name="Sorensen T."/>
        </authorList>
    </citation>
    <scope>NUCLEOTIDE SEQUENCE [LARGE SCALE GENOMIC DNA]</scope>
    <source>
        <strain evidence="2 3">CBS 135458</strain>
    </source>
</reference>
<dbReference type="RefSeq" id="XP_066722331.1">
    <property type="nucleotide sequence ID" value="XM_066851699.1"/>
</dbReference>
<comment type="caution">
    <text evidence="2">The sequence shown here is derived from an EMBL/GenBank/DDBJ whole genome shotgun (WGS) entry which is preliminary data.</text>
</comment>
<organism evidence="2 3">
    <name type="scientific">Apiospora phragmitis</name>
    <dbReference type="NCBI Taxonomy" id="2905665"/>
    <lineage>
        <taxon>Eukaryota</taxon>
        <taxon>Fungi</taxon>
        <taxon>Dikarya</taxon>
        <taxon>Ascomycota</taxon>
        <taxon>Pezizomycotina</taxon>
        <taxon>Sordariomycetes</taxon>
        <taxon>Xylariomycetidae</taxon>
        <taxon>Amphisphaeriales</taxon>
        <taxon>Apiosporaceae</taxon>
        <taxon>Apiospora</taxon>
    </lineage>
</organism>